<keyword evidence="1" id="KW-1133">Transmembrane helix</keyword>
<organism evidence="2 3">
    <name type="scientific">Vespula maculifrons</name>
    <name type="common">Eastern yellow jacket</name>
    <name type="synonym">Wasp</name>
    <dbReference type="NCBI Taxonomy" id="7453"/>
    <lineage>
        <taxon>Eukaryota</taxon>
        <taxon>Metazoa</taxon>
        <taxon>Ecdysozoa</taxon>
        <taxon>Arthropoda</taxon>
        <taxon>Hexapoda</taxon>
        <taxon>Insecta</taxon>
        <taxon>Pterygota</taxon>
        <taxon>Neoptera</taxon>
        <taxon>Endopterygota</taxon>
        <taxon>Hymenoptera</taxon>
        <taxon>Apocrita</taxon>
        <taxon>Aculeata</taxon>
        <taxon>Vespoidea</taxon>
        <taxon>Vespidae</taxon>
        <taxon>Vespinae</taxon>
        <taxon>Vespula</taxon>
    </lineage>
</organism>
<dbReference type="EMBL" id="JAYRBN010000100">
    <property type="protein sequence ID" value="KAL2727489.1"/>
    <property type="molecule type" value="Genomic_DNA"/>
</dbReference>
<keyword evidence="3" id="KW-1185">Reference proteome</keyword>
<protein>
    <submittedName>
        <fullName evidence="2">Odorant receptor 49a-like</fullName>
    </submittedName>
</protein>
<accession>A0ABD2B435</accession>
<keyword evidence="1" id="KW-0812">Transmembrane</keyword>
<proteinExistence type="predicted"/>
<evidence type="ECO:0000256" key="1">
    <source>
        <dbReference type="SAM" id="Phobius"/>
    </source>
</evidence>
<dbReference type="Proteomes" id="UP001607303">
    <property type="component" value="Unassembled WGS sequence"/>
</dbReference>
<keyword evidence="1" id="KW-0472">Membrane</keyword>
<feature type="transmembrane region" description="Helical" evidence="1">
    <location>
        <begin position="72"/>
        <end position="92"/>
    </location>
</feature>
<evidence type="ECO:0000313" key="3">
    <source>
        <dbReference type="Proteomes" id="UP001607303"/>
    </source>
</evidence>
<evidence type="ECO:0000313" key="2">
    <source>
        <dbReference type="EMBL" id="KAL2727489.1"/>
    </source>
</evidence>
<reference evidence="2 3" key="1">
    <citation type="journal article" date="2024" name="Ann. Entomol. Soc. Am.">
        <title>Genomic analyses of the southern and eastern yellowjacket wasps (Hymenoptera: Vespidae) reveal evolutionary signatures of social life.</title>
        <authorList>
            <person name="Catto M.A."/>
            <person name="Caine P.B."/>
            <person name="Orr S.E."/>
            <person name="Hunt B.G."/>
            <person name="Goodisman M.A.D."/>
        </authorList>
    </citation>
    <scope>NUCLEOTIDE SEQUENCE [LARGE SCALE GENOMIC DNA]</scope>
    <source>
        <strain evidence="2">232</strain>
        <tissue evidence="2">Head and thorax</tissue>
    </source>
</reference>
<dbReference type="AlphaFoldDB" id="A0ABD2B435"/>
<feature type="transmembrane region" description="Helical" evidence="1">
    <location>
        <begin position="32"/>
        <end position="51"/>
    </location>
</feature>
<name>A0ABD2B435_VESMC</name>
<comment type="caution">
    <text evidence="2">The sequence shown here is derived from an EMBL/GenBank/DDBJ whole genome shotgun (WGS) entry which is preliminary data.</text>
</comment>
<gene>
    <name evidence="2" type="ORF">V1477_016765</name>
</gene>
<sequence length="110" mass="12763">MLYEVLIPDRIDNYRYQSGNGLTCAIIDMDDFIKNIAFFVINLICLAKYINFAYNLKQLLSIYEIIENQKQYFLLCCLIASVYGAMIPFMLVPTLLNVFNALEILNMIDD</sequence>